<keyword evidence="1" id="KW-0812">Transmembrane</keyword>
<keyword evidence="3" id="KW-1185">Reference proteome</keyword>
<evidence type="ECO:0000313" key="2">
    <source>
        <dbReference type="EMBL" id="ALC17748.1"/>
    </source>
</evidence>
<dbReference type="PATRIC" id="fig|1603606.3.peg.3258"/>
<dbReference type="EMBL" id="CP010802">
    <property type="protein sequence ID" value="ALC17748.1"/>
    <property type="molecule type" value="Genomic_DNA"/>
</dbReference>
<dbReference type="Proteomes" id="UP000057158">
    <property type="component" value="Chromosome"/>
</dbReference>
<dbReference type="RefSeq" id="WP_053551739.1">
    <property type="nucleotide sequence ID" value="NZ_CP010802.1"/>
</dbReference>
<feature type="transmembrane region" description="Helical" evidence="1">
    <location>
        <begin position="20"/>
        <end position="37"/>
    </location>
</feature>
<reference evidence="2 3" key="1">
    <citation type="submission" date="2015-07" db="EMBL/GenBank/DDBJ databases">
        <title>Isolation and Genomic Characterization of a Novel Halophilic Metal-Reducing Deltaproteobacterium from the Deep Subsurface.</title>
        <authorList>
            <person name="Badalamenti J.P."/>
            <person name="Summers Z.M."/>
            <person name="Gralnick J.A."/>
            <person name="Bond D.R."/>
        </authorList>
    </citation>
    <scope>NUCLEOTIDE SEQUENCE [LARGE SCALE GENOMIC DNA]</scope>
    <source>
        <strain evidence="2 3">WTL</strain>
    </source>
</reference>
<proteinExistence type="predicted"/>
<evidence type="ECO:0000256" key="1">
    <source>
        <dbReference type="SAM" id="Phobius"/>
    </source>
</evidence>
<feature type="transmembrane region" description="Helical" evidence="1">
    <location>
        <begin position="101"/>
        <end position="120"/>
    </location>
</feature>
<accession>A0A0M5INT1</accession>
<dbReference type="OrthoDB" id="9814593at2"/>
<keyword evidence="1" id="KW-0472">Membrane</keyword>
<dbReference type="AlphaFoldDB" id="A0A0M5INT1"/>
<sequence>MRVLMNGPSPSPLGRTILRFFYLYFFLHWGTGLLMFWDKLGFTAASVARYYRGDPDLFMNPRSFSGLLEVTHFHLFAMGLFFVVFCHLLLFTPLRPALKSALTWLLGGAILADLSSGYLVRYLAAEWAWLKLGAFWLLQGVSLILFALLLLTMTKKNPHR</sequence>
<evidence type="ECO:0000313" key="3">
    <source>
        <dbReference type="Proteomes" id="UP000057158"/>
    </source>
</evidence>
<dbReference type="STRING" id="1603606.DSOUD_3022"/>
<name>A0A0M5INT1_9BACT</name>
<feature type="transmembrane region" description="Helical" evidence="1">
    <location>
        <begin position="132"/>
        <end position="151"/>
    </location>
</feature>
<keyword evidence="1" id="KW-1133">Transmembrane helix</keyword>
<organism evidence="2 3">
    <name type="scientific">Desulfuromonas soudanensis</name>
    <dbReference type="NCBI Taxonomy" id="1603606"/>
    <lineage>
        <taxon>Bacteria</taxon>
        <taxon>Pseudomonadati</taxon>
        <taxon>Thermodesulfobacteriota</taxon>
        <taxon>Desulfuromonadia</taxon>
        <taxon>Desulfuromonadales</taxon>
        <taxon>Desulfuromonadaceae</taxon>
        <taxon>Desulfuromonas</taxon>
    </lineage>
</organism>
<protein>
    <submittedName>
        <fullName evidence="2">Uncharacterized protein</fullName>
    </submittedName>
</protein>
<dbReference type="KEGG" id="des:DSOUD_3022"/>
<feature type="transmembrane region" description="Helical" evidence="1">
    <location>
        <begin position="73"/>
        <end position="94"/>
    </location>
</feature>
<gene>
    <name evidence="2" type="ORF">DSOUD_3022</name>
</gene>